<dbReference type="AlphaFoldDB" id="A0A4Y8UTE2"/>
<organism evidence="1 2">
    <name type="scientific">Segatella hominis</name>
    <dbReference type="NCBI Taxonomy" id="2518605"/>
    <lineage>
        <taxon>Bacteria</taxon>
        <taxon>Pseudomonadati</taxon>
        <taxon>Bacteroidota</taxon>
        <taxon>Bacteroidia</taxon>
        <taxon>Bacteroidales</taxon>
        <taxon>Prevotellaceae</taxon>
        <taxon>Segatella</taxon>
    </lineage>
</organism>
<dbReference type="EMBL" id="SGVY01000070">
    <property type="protein sequence ID" value="TFH70919.1"/>
    <property type="molecule type" value="Genomic_DNA"/>
</dbReference>
<reference evidence="1 2" key="1">
    <citation type="submission" date="2019-02" db="EMBL/GenBank/DDBJ databases">
        <title>Draft Genome Sequence of the Prevotella sp. BCRC 81118, Isolated from Human Feces.</title>
        <authorList>
            <person name="Huang C.-H."/>
        </authorList>
    </citation>
    <scope>NUCLEOTIDE SEQUENCE [LARGE SCALE GENOMIC DNA]</scope>
    <source>
        <strain evidence="1 2">BCRC 81118</strain>
    </source>
</reference>
<comment type="caution">
    <text evidence="1">The sequence shown here is derived from an EMBL/GenBank/DDBJ whole genome shotgun (WGS) entry which is preliminary data.</text>
</comment>
<evidence type="ECO:0000313" key="1">
    <source>
        <dbReference type="EMBL" id="TFH70919.1"/>
    </source>
</evidence>
<keyword evidence="2" id="KW-1185">Reference proteome</keyword>
<dbReference type="OrthoDB" id="1048863at2"/>
<dbReference type="Proteomes" id="UP000297872">
    <property type="component" value="Unassembled WGS sequence"/>
</dbReference>
<dbReference type="GeneID" id="302996731"/>
<evidence type="ECO:0000313" key="2">
    <source>
        <dbReference type="Proteomes" id="UP000297872"/>
    </source>
</evidence>
<proteinExistence type="predicted"/>
<accession>A0A4Y8UTE2</accession>
<name>A0A4Y8UTE2_9BACT</name>
<sequence>MLVVHPKDRTTSVLSTLYEGMDANMVSSNCSNKKMEHLLHHVSTQERIMLLGHGSDKGLFYREDDTKDEFDKIIVGHPHSFHLRKHGGNLIGIWCHADKFARAEGLHGLFSGMIISEEQEAVEYGVMATQQEILKSNTIMFGHLRWLLDENIPLCEMPQRIKNMDAERTSLSVFNYHNFHYI</sequence>
<gene>
    <name evidence="1" type="ORF">EXN75_15830</name>
</gene>
<dbReference type="RefSeq" id="WP_134844551.1">
    <property type="nucleotide sequence ID" value="NZ_SGVY01000070.1"/>
</dbReference>
<protein>
    <submittedName>
        <fullName evidence="1">Uncharacterized protein</fullName>
    </submittedName>
</protein>